<evidence type="ECO:0000256" key="1">
    <source>
        <dbReference type="SAM" id="Phobius"/>
    </source>
</evidence>
<dbReference type="OrthoDB" id="9773014at2"/>
<feature type="transmembrane region" description="Helical" evidence="1">
    <location>
        <begin position="36"/>
        <end position="54"/>
    </location>
</feature>
<keyword evidence="1" id="KW-0812">Transmembrane</keyword>
<keyword evidence="4" id="KW-1185">Reference proteome</keyword>
<dbReference type="Gene3D" id="3.40.50.12140">
    <property type="entry name" value="Domain of unknown function DUF4159"/>
    <property type="match status" value="1"/>
</dbReference>
<gene>
    <name evidence="3" type="ORF">FRUB_02432</name>
</gene>
<dbReference type="EMBL" id="NIDE01000003">
    <property type="protein sequence ID" value="OWK44500.1"/>
    <property type="molecule type" value="Genomic_DNA"/>
</dbReference>
<proteinExistence type="predicted"/>
<evidence type="ECO:0000259" key="2">
    <source>
        <dbReference type="Pfam" id="PF13709"/>
    </source>
</evidence>
<dbReference type="InterPro" id="IPR025297">
    <property type="entry name" value="DUF4159"/>
</dbReference>
<keyword evidence="1" id="KW-1133">Transmembrane helix</keyword>
<accession>A0A225DSN9</accession>
<comment type="caution">
    <text evidence="3">The sequence shown here is derived from an EMBL/GenBank/DDBJ whole genome shotgun (WGS) entry which is preliminary data.</text>
</comment>
<dbReference type="AlphaFoldDB" id="A0A225DSN9"/>
<dbReference type="RefSeq" id="WP_161967337.1">
    <property type="nucleotide sequence ID" value="NZ_NIDE01000003.1"/>
</dbReference>
<feature type="domain" description="DUF4159" evidence="2">
    <location>
        <begin position="223"/>
        <end position="415"/>
    </location>
</feature>
<organism evidence="3 4">
    <name type="scientific">Fimbriiglobus ruber</name>
    <dbReference type="NCBI Taxonomy" id="1908690"/>
    <lineage>
        <taxon>Bacteria</taxon>
        <taxon>Pseudomonadati</taxon>
        <taxon>Planctomycetota</taxon>
        <taxon>Planctomycetia</taxon>
        <taxon>Gemmatales</taxon>
        <taxon>Gemmataceae</taxon>
        <taxon>Fimbriiglobus</taxon>
    </lineage>
</organism>
<dbReference type="Proteomes" id="UP000214646">
    <property type="component" value="Unassembled WGS sequence"/>
</dbReference>
<evidence type="ECO:0000313" key="3">
    <source>
        <dbReference type="EMBL" id="OWK44500.1"/>
    </source>
</evidence>
<evidence type="ECO:0000313" key="4">
    <source>
        <dbReference type="Proteomes" id="UP000214646"/>
    </source>
</evidence>
<keyword evidence="1" id="KW-0472">Membrane</keyword>
<feature type="transmembrane region" description="Helical" evidence="1">
    <location>
        <begin position="109"/>
        <end position="130"/>
    </location>
</feature>
<dbReference type="Pfam" id="PF13709">
    <property type="entry name" value="DUF4159"/>
    <property type="match status" value="1"/>
</dbReference>
<sequence>MPRFRLTPLRAALGTVLVLALCTALAAVTRNGLAISAAWVIAYVLGLAWAVFGVERAAQRIERRRALATSGRVVVSVGGEATAGGRGWNPLDPAARLYGRSGQRLRQSFVVLAAYSLFFLGVYFLAHLSLPKGALEPYELPSGGGSDSIQATTVKVQKVVRKKYVINPYSSILFSPPPLDKVEVKLTEETQNLYQVGQGSAGTGDGAGEGAGFGGGTGTGKVRFLRLRHSDRGWDKNFGIGGDRNMLAEYAARTRQKVGEETEYLDPAQLAAFPAKKSPPLIYVSGTQSLPLTPADKRVLNQYLTERHGMILGDNLGGQGFHHNFIAVMNEVTGTTPVAIPRDDRIHQRPYAIPQLPVVVAHGGTTPLGWKIDGRWVVYYHPGALGDAWRDDHAGIKKDVYEMCYQLGVNIIYYAHREYNQWLISQKP</sequence>
<protein>
    <recommendedName>
        <fullName evidence="2">DUF4159 domain-containing protein</fullName>
    </recommendedName>
</protein>
<reference evidence="4" key="1">
    <citation type="submission" date="2017-06" db="EMBL/GenBank/DDBJ databases">
        <title>Genome analysis of Fimbriiglobus ruber SP5, the first member of the order Planctomycetales with confirmed chitinolytic capability.</title>
        <authorList>
            <person name="Ravin N.V."/>
            <person name="Rakitin A.L."/>
            <person name="Ivanova A.A."/>
            <person name="Beletsky A.V."/>
            <person name="Kulichevskaya I.S."/>
            <person name="Mardanov A.V."/>
            <person name="Dedysh S.N."/>
        </authorList>
    </citation>
    <scope>NUCLEOTIDE SEQUENCE [LARGE SCALE GENOMIC DNA]</scope>
    <source>
        <strain evidence="4">SP5</strain>
    </source>
</reference>
<name>A0A225DSN9_9BACT</name>